<gene>
    <name evidence="4" type="ORF">SHALO_0456</name>
</gene>
<dbReference type="Gene3D" id="3.40.50.720">
    <property type="entry name" value="NAD(P)-binding Rossmann-like Domain"/>
    <property type="match status" value="1"/>
</dbReference>
<evidence type="ECO:0000256" key="3">
    <source>
        <dbReference type="RuleBase" id="RU000363"/>
    </source>
</evidence>
<dbReference type="PROSITE" id="PS00061">
    <property type="entry name" value="ADH_SHORT"/>
    <property type="match status" value="1"/>
</dbReference>
<dbReference type="STRING" id="1193502.SHALO_0456"/>
<keyword evidence="2" id="KW-0560">Oxidoreductase</keyword>
<dbReference type="Proteomes" id="UP000094609">
    <property type="component" value="Chromosome"/>
</dbReference>
<organism evidence="4 5">
    <name type="scientific">Sulfurospirillum halorespirans DSM 13726</name>
    <dbReference type="NCBI Taxonomy" id="1193502"/>
    <lineage>
        <taxon>Bacteria</taxon>
        <taxon>Pseudomonadati</taxon>
        <taxon>Campylobacterota</taxon>
        <taxon>Epsilonproteobacteria</taxon>
        <taxon>Campylobacterales</taxon>
        <taxon>Sulfurospirillaceae</taxon>
        <taxon>Sulfurospirillum</taxon>
    </lineage>
</organism>
<dbReference type="GO" id="GO:0016616">
    <property type="term" value="F:oxidoreductase activity, acting on the CH-OH group of donors, NAD or NADP as acceptor"/>
    <property type="evidence" value="ECO:0007669"/>
    <property type="project" value="UniProtKB-ARBA"/>
</dbReference>
<dbReference type="InterPro" id="IPR002347">
    <property type="entry name" value="SDR_fam"/>
</dbReference>
<evidence type="ECO:0000313" key="5">
    <source>
        <dbReference type="Proteomes" id="UP000094609"/>
    </source>
</evidence>
<protein>
    <submittedName>
        <fullName evidence="4">Short-chain dehydrogenase/reductase subgroup 5 family protein</fullName>
    </submittedName>
</protein>
<accession>A0A1D7TGV9</accession>
<dbReference type="EMBL" id="CP017111">
    <property type="protein sequence ID" value="AOO64252.1"/>
    <property type="molecule type" value="Genomic_DNA"/>
</dbReference>
<dbReference type="InterPro" id="IPR020904">
    <property type="entry name" value="Sc_DH/Rdtase_CS"/>
</dbReference>
<evidence type="ECO:0000256" key="1">
    <source>
        <dbReference type="ARBA" id="ARBA00006484"/>
    </source>
</evidence>
<dbReference type="Pfam" id="PF00106">
    <property type="entry name" value="adh_short"/>
    <property type="match status" value="1"/>
</dbReference>
<comment type="similarity">
    <text evidence="1 3">Belongs to the short-chain dehydrogenases/reductases (SDR) family.</text>
</comment>
<proteinExistence type="inferred from homology"/>
<reference evidence="5" key="1">
    <citation type="submission" date="2016-08" db="EMBL/GenBank/DDBJ databases">
        <title>Complete genome sequence of the organohalide-respiring Epsilonproteobacterium Sulfurospirillum halorespirans.</title>
        <authorList>
            <person name="Goris T."/>
            <person name="Zimmermann J."/>
            <person name="Schenz B."/>
            <person name="Lemos M."/>
            <person name="Hackermueller J."/>
            <person name="Diekert G."/>
        </authorList>
    </citation>
    <scope>NUCLEOTIDE SEQUENCE [LARGE SCALE GENOMIC DNA]</scope>
    <source>
        <strain>DSM 13726</strain>
        <strain evidence="5">PCE-M2</strain>
    </source>
</reference>
<dbReference type="PATRIC" id="fig|1193502.14.peg.469"/>
<dbReference type="RefSeq" id="WP_069477207.1">
    <property type="nucleotide sequence ID" value="NZ_CP017111.1"/>
</dbReference>
<name>A0A1D7TGV9_9BACT</name>
<dbReference type="SUPFAM" id="SSF51735">
    <property type="entry name" value="NAD(P)-binding Rossmann-fold domains"/>
    <property type="match status" value="1"/>
</dbReference>
<dbReference type="PRINTS" id="PR00080">
    <property type="entry name" value="SDRFAMILY"/>
</dbReference>
<evidence type="ECO:0000313" key="4">
    <source>
        <dbReference type="EMBL" id="AOO64252.1"/>
    </source>
</evidence>
<dbReference type="FunFam" id="3.40.50.720:FF:000047">
    <property type="entry name" value="NADP-dependent L-serine/L-allo-threonine dehydrogenase"/>
    <property type="match status" value="1"/>
</dbReference>
<dbReference type="PANTHER" id="PTHR42901">
    <property type="entry name" value="ALCOHOL DEHYDROGENASE"/>
    <property type="match status" value="1"/>
</dbReference>
<sequence>MSKIVLITGATSGFGEATAEKFAKAGYKVIVTGRRKERLEALKNRLSTCDILPLCFDVTQKEEVFNAIASLPSEYKNIDILVNNAGLALGLEHANEASLDDWEKMIDTNIKGLLYVTKAVLPVMVERKTGYIFNIGSTAGSWPYEGGNVYGATKAFVKQFSLNLRTDLKGTHVRVTNIEPGFSLTEFSDVRFKGDKAKADSVYNNTTPLSKEDIANTIFSLAELPEHVNVNRIEIMPTVQSYAGLSVERNN</sequence>
<dbReference type="CDD" id="cd05346">
    <property type="entry name" value="SDR_c5"/>
    <property type="match status" value="1"/>
</dbReference>
<dbReference type="AlphaFoldDB" id="A0A1D7TGV9"/>
<evidence type="ECO:0000256" key="2">
    <source>
        <dbReference type="ARBA" id="ARBA00023002"/>
    </source>
</evidence>
<dbReference type="PRINTS" id="PR00081">
    <property type="entry name" value="GDHRDH"/>
</dbReference>
<dbReference type="PANTHER" id="PTHR42901:SF1">
    <property type="entry name" value="ALCOHOL DEHYDROGENASE"/>
    <property type="match status" value="1"/>
</dbReference>
<dbReference type="KEGG" id="shal:SHALO_0456"/>
<keyword evidence="5" id="KW-1185">Reference proteome</keyword>
<dbReference type="InterPro" id="IPR036291">
    <property type="entry name" value="NAD(P)-bd_dom_sf"/>
</dbReference>